<evidence type="ECO:0000313" key="1">
    <source>
        <dbReference type="EMBL" id="KAK0470807.1"/>
    </source>
</evidence>
<name>A0AA39NS25_9AGAR</name>
<sequence length="210" mass="23051">MYVFIRSLRLPQQRIPRATANAFTLPPDPTIKIFPDEAVINLRKSERDKVGTPRSFSSTSSTRITDPFQSSTFLQDTCTSVPSPNACTHTAGYWGSVTALGEGVGRVLELPLLLLSLSSTTAFLFTNVRRGRLLTCGSRWPLGLMTTSKLSFWWWYGSGLTSVAEDAGEGIIVATVCSYSKCPLRSRSNKRVEAYAVLVVACEMIGNARM</sequence>
<dbReference type="EMBL" id="JAUEPR010000058">
    <property type="protein sequence ID" value="KAK0470807.1"/>
    <property type="molecule type" value="Genomic_DNA"/>
</dbReference>
<keyword evidence="2" id="KW-1185">Reference proteome</keyword>
<accession>A0AA39NS25</accession>
<dbReference type="AlphaFoldDB" id="A0AA39NS25"/>
<comment type="caution">
    <text evidence="1">The sequence shown here is derived from an EMBL/GenBank/DDBJ whole genome shotgun (WGS) entry which is preliminary data.</text>
</comment>
<proteinExistence type="predicted"/>
<evidence type="ECO:0000313" key="2">
    <source>
        <dbReference type="Proteomes" id="UP001175227"/>
    </source>
</evidence>
<protein>
    <submittedName>
        <fullName evidence="1">Uncharacterized protein</fullName>
    </submittedName>
</protein>
<reference evidence="1" key="1">
    <citation type="submission" date="2023-06" db="EMBL/GenBank/DDBJ databases">
        <authorList>
            <consortium name="Lawrence Berkeley National Laboratory"/>
            <person name="Ahrendt S."/>
            <person name="Sahu N."/>
            <person name="Indic B."/>
            <person name="Wong-Bajracharya J."/>
            <person name="Merenyi Z."/>
            <person name="Ke H.-M."/>
            <person name="Monk M."/>
            <person name="Kocsube S."/>
            <person name="Drula E."/>
            <person name="Lipzen A."/>
            <person name="Balint B."/>
            <person name="Henrissat B."/>
            <person name="Andreopoulos B."/>
            <person name="Martin F.M."/>
            <person name="Harder C.B."/>
            <person name="Rigling D."/>
            <person name="Ford K.L."/>
            <person name="Foster G.D."/>
            <person name="Pangilinan J."/>
            <person name="Papanicolaou A."/>
            <person name="Barry K."/>
            <person name="LaButti K."/>
            <person name="Viragh M."/>
            <person name="Koriabine M."/>
            <person name="Yan M."/>
            <person name="Riley R."/>
            <person name="Champramary S."/>
            <person name="Plett K.L."/>
            <person name="Tsai I.J."/>
            <person name="Slot J."/>
            <person name="Sipos G."/>
            <person name="Plett J."/>
            <person name="Nagy L.G."/>
            <person name="Grigoriev I.V."/>
        </authorList>
    </citation>
    <scope>NUCLEOTIDE SEQUENCE</scope>
    <source>
        <strain evidence="1">ICMP 16352</strain>
    </source>
</reference>
<organism evidence="1 2">
    <name type="scientific">Armillaria novae-zelandiae</name>
    <dbReference type="NCBI Taxonomy" id="153914"/>
    <lineage>
        <taxon>Eukaryota</taxon>
        <taxon>Fungi</taxon>
        <taxon>Dikarya</taxon>
        <taxon>Basidiomycota</taxon>
        <taxon>Agaricomycotina</taxon>
        <taxon>Agaricomycetes</taxon>
        <taxon>Agaricomycetidae</taxon>
        <taxon>Agaricales</taxon>
        <taxon>Marasmiineae</taxon>
        <taxon>Physalacriaceae</taxon>
        <taxon>Armillaria</taxon>
    </lineage>
</organism>
<gene>
    <name evidence="1" type="ORF">IW261DRAFT_1514737</name>
</gene>
<dbReference type="Proteomes" id="UP001175227">
    <property type="component" value="Unassembled WGS sequence"/>
</dbReference>